<dbReference type="Pfam" id="PF22665">
    <property type="entry name" value="WHD_DUF6293"/>
    <property type="match status" value="1"/>
</dbReference>
<reference evidence="3" key="1">
    <citation type="journal article" date="2020" name="bioRxiv">
        <title>A rank-normalized archaeal taxonomy based on genome phylogeny resolves widespread incomplete and uneven classifications.</title>
        <authorList>
            <person name="Rinke C."/>
            <person name="Chuvochina M."/>
            <person name="Mussig A.J."/>
            <person name="Chaumeil P.-A."/>
            <person name="Waite D.W."/>
            <person name="Whitman W.B."/>
            <person name="Parks D.H."/>
            <person name="Hugenholtz P."/>
        </authorList>
    </citation>
    <scope>NUCLEOTIDE SEQUENCE</scope>
    <source>
        <strain evidence="3">UBA12518</strain>
    </source>
</reference>
<dbReference type="AlphaFoldDB" id="A0A832VZN8"/>
<dbReference type="Pfam" id="PF19810">
    <property type="entry name" value="HFX_2341_N"/>
    <property type="match status" value="1"/>
</dbReference>
<feature type="domain" description="HFX-2341-like N-terminal" evidence="1">
    <location>
        <begin position="6"/>
        <end position="133"/>
    </location>
</feature>
<sequence>MKTIEKVHIIPLGFERSVAVKPIRVLGGVRAHVITIGGKFAEKYELHEKQRYFERAVVADLEKLGLEVKVHYADLFDFRMAVGAIAEVVVEEKSAGSEVYLNLSSHGRLVSVASALVGWYHGVRMFYVFAERYARDEEEERMYGRSVCEKPVIFEIPSLEFVKLSEEERYAISLIYSQREHGKDYMKLRDLSERLEIQFPHIYSFSGEGRRKGQELLNKVNRRVVSRLEARGLIEKEKVGRNVILMLTKLGEFFALLG</sequence>
<dbReference type="InterPro" id="IPR046260">
    <property type="entry name" value="HFX_2341-like_N"/>
</dbReference>
<accession>A0A832VZN8</accession>
<dbReference type="RefSeq" id="WP_042687238.1">
    <property type="nucleotide sequence ID" value="NZ_DUIH01000011.1"/>
</dbReference>
<protein>
    <submittedName>
        <fullName evidence="3">Uncharacterized protein</fullName>
    </submittedName>
</protein>
<evidence type="ECO:0000313" key="4">
    <source>
        <dbReference type="Proteomes" id="UP000600363"/>
    </source>
</evidence>
<dbReference type="Gene3D" id="1.10.10.10">
    <property type="entry name" value="Winged helix-like DNA-binding domain superfamily/Winged helix DNA-binding domain"/>
    <property type="match status" value="1"/>
</dbReference>
<dbReference type="InterPro" id="IPR054162">
    <property type="entry name" value="DUF6293_C"/>
</dbReference>
<evidence type="ECO:0000313" key="3">
    <source>
        <dbReference type="EMBL" id="HIH69530.1"/>
    </source>
</evidence>
<proteinExistence type="predicted"/>
<organism evidence="3 4">
    <name type="scientific">Methermicoccus shengliensis</name>
    <dbReference type="NCBI Taxonomy" id="660064"/>
    <lineage>
        <taxon>Archaea</taxon>
        <taxon>Methanobacteriati</taxon>
        <taxon>Methanobacteriota</taxon>
        <taxon>Stenosarchaea group</taxon>
        <taxon>Methanomicrobia</taxon>
        <taxon>Methanosarcinales</taxon>
        <taxon>Methermicoccaceae</taxon>
        <taxon>Methermicoccus</taxon>
    </lineage>
</organism>
<dbReference type="InterPro" id="IPR036388">
    <property type="entry name" value="WH-like_DNA-bd_sf"/>
</dbReference>
<name>A0A832VZN8_9EURY</name>
<evidence type="ECO:0000259" key="1">
    <source>
        <dbReference type="Pfam" id="PF19810"/>
    </source>
</evidence>
<comment type="caution">
    <text evidence="3">The sequence shown here is derived from an EMBL/GenBank/DDBJ whole genome shotgun (WGS) entry which is preliminary data.</text>
</comment>
<feature type="domain" description="DUF6293" evidence="2">
    <location>
        <begin position="155"/>
        <end position="254"/>
    </location>
</feature>
<evidence type="ECO:0000259" key="2">
    <source>
        <dbReference type="Pfam" id="PF22665"/>
    </source>
</evidence>
<gene>
    <name evidence="3" type="ORF">HA299_02745</name>
</gene>
<dbReference type="Proteomes" id="UP000600363">
    <property type="component" value="Unassembled WGS sequence"/>
</dbReference>
<dbReference type="EMBL" id="DUIH01000011">
    <property type="protein sequence ID" value="HIH69530.1"/>
    <property type="molecule type" value="Genomic_DNA"/>
</dbReference>